<organism evidence="1 2">
    <name type="scientific">Penicillium roqueforti (strain FM164)</name>
    <dbReference type="NCBI Taxonomy" id="1365484"/>
    <lineage>
        <taxon>Eukaryota</taxon>
        <taxon>Fungi</taxon>
        <taxon>Dikarya</taxon>
        <taxon>Ascomycota</taxon>
        <taxon>Pezizomycotina</taxon>
        <taxon>Eurotiomycetes</taxon>
        <taxon>Eurotiomycetidae</taxon>
        <taxon>Eurotiales</taxon>
        <taxon>Aspergillaceae</taxon>
        <taxon>Penicillium</taxon>
    </lineage>
</organism>
<evidence type="ECO:0000313" key="1">
    <source>
        <dbReference type="EMBL" id="CDM31794.1"/>
    </source>
</evidence>
<proteinExistence type="predicted"/>
<accession>W6QCA0</accession>
<dbReference type="AlphaFoldDB" id="W6QCA0"/>
<reference evidence="1" key="1">
    <citation type="journal article" date="2014" name="Nat. Commun.">
        <title>Multiple recent horizontal transfers of a large genomic region in cheese making fungi.</title>
        <authorList>
            <person name="Cheeseman K."/>
            <person name="Ropars J."/>
            <person name="Renault P."/>
            <person name="Dupont J."/>
            <person name="Gouzy J."/>
            <person name="Branca A."/>
            <person name="Abraham A.L."/>
            <person name="Ceppi M."/>
            <person name="Conseiller E."/>
            <person name="Debuchy R."/>
            <person name="Malagnac F."/>
            <person name="Goarin A."/>
            <person name="Silar P."/>
            <person name="Lacoste S."/>
            <person name="Sallet E."/>
            <person name="Bensimon A."/>
            <person name="Giraud T."/>
            <person name="Brygoo Y."/>
        </authorList>
    </citation>
    <scope>NUCLEOTIDE SEQUENCE [LARGE SCALE GENOMIC DNA]</scope>
    <source>
        <strain evidence="1">FM164</strain>
    </source>
</reference>
<evidence type="ECO:0000313" key="2">
    <source>
        <dbReference type="Proteomes" id="UP000030686"/>
    </source>
</evidence>
<protein>
    <submittedName>
        <fullName evidence="1">Genomic scaffold, ProqFM164S02</fullName>
    </submittedName>
</protein>
<gene>
    <name evidence="1" type="ORF">PROQFM164_S02g001945</name>
</gene>
<dbReference type="EMBL" id="HG792016">
    <property type="protein sequence ID" value="CDM31794.1"/>
    <property type="molecule type" value="Genomic_DNA"/>
</dbReference>
<sequence length="53" mass="5958">MPSKTGIDSWGMRGDRHAACVQRYCSIAFVAIRMANVGLNFMIDDRQAQAKIR</sequence>
<dbReference type="Proteomes" id="UP000030686">
    <property type="component" value="Unassembled WGS sequence"/>
</dbReference>
<name>W6QCA0_PENRF</name>
<keyword evidence="2" id="KW-1185">Reference proteome</keyword>